<dbReference type="Pfam" id="PF13649">
    <property type="entry name" value="Methyltransf_25"/>
    <property type="match status" value="1"/>
</dbReference>
<dbReference type="GO" id="GO:0032259">
    <property type="term" value="P:methylation"/>
    <property type="evidence" value="ECO:0007669"/>
    <property type="project" value="UniProtKB-KW"/>
</dbReference>
<protein>
    <submittedName>
        <fullName evidence="5">Methyltransferase domain-containing protein</fullName>
    </submittedName>
</protein>
<dbReference type="InterPro" id="IPR029063">
    <property type="entry name" value="SAM-dependent_MTases_sf"/>
</dbReference>
<proteinExistence type="predicted"/>
<evidence type="ECO:0000313" key="5">
    <source>
        <dbReference type="EMBL" id="QIV88515.1"/>
    </source>
</evidence>
<accession>A0A6H0SQ94</accession>
<dbReference type="EMBL" id="CP032549">
    <property type="protein sequence ID" value="QIV88515.1"/>
    <property type="molecule type" value="Genomic_DNA"/>
</dbReference>
<dbReference type="InterPro" id="IPR016718">
    <property type="entry name" value="rRNA_m1G-MeTrfase_A_prd"/>
</dbReference>
<sequence>MPMRKTTVICPVCDQPLGYKDEASKTLLCDSGHRFDAAKQGYFNFLTGKGTNFLEDTSAMVQARDAFQSRGHYAPLARKLSELVQRYHAGTTLDVLDAGAGTGYYLKEILDLTMPASHDALALDISRYAMRRAAKLPNTVALVWDVWRKLPTADASRDIVLNCFAPHNPSEFHRVLRPSGACIVVTGEPNHLNEVIEPLDMLSVAEGKLAALQEKFAAEDLMHIETEYLTYQMELGSEDLYNLAFMGPAGHHLSPETLRGKVQSLGQQLVTASFGVHVFIPKR</sequence>
<dbReference type="GO" id="GO:0046872">
    <property type="term" value="F:metal ion binding"/>
    <property type="evidence" value="ECO:0007669"/>
    <property type="project" value="UniProtKB-KW"/>
</dbReference>
<dbReference type="CDD" id="cd02440">
    <property type="entry name" value="AdoMet_MTases"/>
    <property type="match status" value="1"/>
</dbReference>
<gene>
    <name evidence="5" type="ORF">D3791_16225</name>
</gene>
<feature type="domain" description="Methyltransferase" evidence="3">
    <location>
        <begin position="95"/>
        <end position="180"/>
    </location>
</feature>
<keyword evidence="1" id="KW-0479">Metal-binding</keyword>
<keyword evidence="5" id="KW-0808">Transferase</keyword>
<organism evidence="5 6">
    <name type="scientific">Glutamicibacter mishrai</name>
    <dbReference type="NCBI Taxonomy" id="1775880"/>
    <lineage>
        <taxon>Bacteria</taxon>
        <taxon>Bacillati</taxon>
        <taxon>Actinomycetota</taxon>
        <taxon>Actinomycetes</taxon>
        <taxon>Micrococcales</taxon>
        <taxon>Micrococcaceae</taxon>
        <taxon>Glutamicibacter</taxon>
    </lineage>
</organism>
<dbReference type="Pfam" id="PF21302">
    <property type="entry name" value="Zn_ribbon_RlmA"/>
    <property type="match status" value="1"/>
</dbReference>
<dbReference type="InterPro" id="IPR048647">
    <property type="entry name" value="RlmA_N"/>
</dbReference>
<evidence type="ECO:0000256" key="2">
    <source>
        <dbReference type="PIRSR" id="PIRSR018249-2"/>
    </source>
</evidence>
<keyword evidence="2" id="KW-0949">S-adenosyl-L-methionine</keyword>
<evidence type="ECO:0000256" key="1">
    <source>
        <dbReference type="PIRSR" id="PIRSR018249-1"/>
    </source>
</evidence>
<name>A0A6H0SQ94_9MICC</name>
<evidence type="ECO:0000313" key="6">
    <source>
        <dbReference type="Proteomes" id="UP000502331"/>
    </source>
</evidence>
<dbReference type="SUPFAM" id="SSF53335">
    <property type="entry name" value="S-adenosyl-L-methionine-dependent methyltransferases"/>
    <property type="match status" value="1"/>
</dbReference>
<feature type="binding site" evidence="2">
    <location>
        <begin position="102"/>
        <end position="103"/>
    </location>
    <ligand>
        <name>S-adenosyl-L-methionine</name>
        <dbReference type="ChEBI" id="CHEBI:59789"/>
    </ligand>
</feature>
<feature type="binding site" evidence="2">
    <location>
        <position position="191"/>
    </location>
    <ligand>
        <name>S-adenosyl-L-methionine</name>
        <dbReference type="ChEBI" id="CHEBI:59789"/>
    </ligand>
</feature>
<feature type="binding site" evidence="1">
    <location>
        <position position="33"/>
    </location>
    <ligand>
        <name>Zn(2+)</name>
        <dbReference type="ChEBI" id="CHEBI:29105"/>
    </ligand>
</feature>
<dbReference type="PIRSF" id="PIRSF018249">
    <property type="entry name" value="MyrA_prd"/>
    <property type="match status" value="1"/>
</dbReference>
<keyword evidence="6" id="KW-1185">Reference proteome</keyword>
<feature type="domain" description="23S rRNA (guanine(745)-N(1))-methyltransferase N-terminal" evidence="4">
    <location>
        <begin position="9"/>
        <end position="46"/>
    </location>
</feature>
<dbReference type="Proteomes" id="UP000502331">
    <property type="component" value="Chromosome"/>
</dbReference>
<reference evidence="5 6" key="1">
    <citation type="submission" date="2018-09" db="EMBL/GenBank/DDBJ databases">
        <title>Glutamicibacter mishrai S5-52T (LMG 29155T = KCTC 39846T).</title>
        <authorList>
            <person name="Das S.K."/>
        </authorList>
    </citation>
    <scope>NUCLEOTIDE SEQUENCE [LARGE SCALE GENOMIC DNA]</scope>
    <source>
        <strain evidence="5 6">S5-52</strain>
    </source>
</reference>
<dbReference type="RefSeq" id="WP_022875124.1">
    <property type="nucleotide sequence ID" value="NZ_CP032549.1"/>
</dbReference>
<feature type="binding site" evidence="2">
    <location>
        <position position="73"/>
    </location>
    <ligand>
        <name>S-adenosyl-L-methionine</name>
        <dbReference type="ChEBI" id="CHEBI:59789"/>
    </ligand>
</feature>
<dbReference type="Gene3D" id="3.40.50.150">
    <property type="entry name" value="Vaccinia Virus protein VP39"/>
    <property type="match status" value="1"/>
</dbReference>
<keyword evidence="1" id="KW-0862">Zinc</keyword>
<keyword evidence="5" id="KW-0489">Methyltransferase</keyword>
<dbReference type="AlphaFoldDB" id="A0A6H0SQ94"/>
<evidence type="ECO:0000259" key="4">
    <source>
        <dbReference type="Pfam" id="PF21302"/>
    </source>
</evidence>
<evidence type="ECO:0000259" key="3">
    <source>
        <dbReference type="Pfam" id="PF13649"/>
    </source>
</evidence>
<dbReference type="GO" id="GO:0008168">
    <property type="term" value="F:methyltransferase activity"/>
    <property type="evidence" value="ECO:0007669"/>
    <property type="project" value="UniProtKB-KW"/>
</dbReference>
<dbReference type="InterPro" id="IPR041698">
    <property type="entry name" value="Methyltransf_25"/>
</dbReference>
<feature type="binding site" evidence="1">
    <location>
        <position position="29"/>
    </location>
    <ligand>
        <name>Zn(2+)</name>
        <dbReference type="ChEBI" id="CHEBI:29105"/>
    </ligand>
</feature>